<evidence type="ECO:0000313" key="2">
    <source>
        <dbReference type="EMBL" id="VDI69858.1"/>
    </source>
</evidence>
<dbReference type="AlphaFoldDB" id="A0A8B6GV14"/>
<name>A0A8B6GV14_MYTGA</name>
<sequence length="159" mass="17000">MHTPNLITTDTPSTAQLGQTQKTIETKQTGTTSKATHTKKRKDSKDSEGSFKKNKIDNAGCYKDTDTINALHQSGKIATYDFCEAQDGNESCYRTASPVKCAVKRNDVLHAVQLKKYNPSGGSLSLPWSEGLRVSVTQRAMPAGASSPGGVTHAGQVEG</sequence>
<evidence type="ECO:0000256" key="1">
    <source>
        <dbReference type="SAM" id="MobiDB-lite"/>
    </source>
</evidence>
<organism evidence="2 3">
    <name type="scientific">Mytilus galloprovincialis</name>
    <name type="common">Mediterranean mussel</name>
    <dbReference type="NCBI Taxonomy" id="29158"/>
    <lineage>
        <taxon>Eukaryota</taxon>
        <taxon>Metazoa</taxon>
        <taxon>Spiralia</taxon>
        <taxon>Lophotrochozoa</taxon>
        <taxon>Mollusca</taxon>
        <taxon>Bivalvia</taxon>
        <taxon>Autobranchia</taxon>
        <taxon>Pteriomorphia</taxon>
        <taxon>Mytilida</taxon>
        <taxon>Mytiloidea</taxon>
        <taxon>Mytilidae</taxon>
        <taxon>Mytilinae</taxon>
        <taxon>Mytilus</taxon>
    </lineage>
</organism>
<feature type="compositionally biased region" description="Basic and acidic residues" evidence="1">
    <location>
        <begin position="43"/>
        <end position="56"/>
    </location>
</feature>
<proteinExistence type="predicted"/>
<dbReference type="EMBL" id="UYJE01009095">
    <property type="protein sequence ID" value="VDI69858.1"/>
    <property type="molecule type" value="Genomic_DNA"/>
</dbReference>
<keyword evidence="3" id="KW-1185">Reference proteome</keyword>
<dbReference type="Proteomes" id="UP000596742">
    <property type="component" value="Unassembled WGS sequence"/>
</dbReference>
<comment type="caution">
    <text evidence="2">The sequence shown here is derived from an EMBL/GenBank/DDBJ whole genome shotgun (WGS) entry which is preliminary data.</text>
</comment>
<gene>
    <name evidence="2" type="ORF">MGAL_10B019849</name>
</gene>
<accession>A0A8B6GV14</accession>
<protein>
    <submittedName>
        <fullName evidence="2">Uncharacterized protein</fullName>
    </submittedName>
</protein>
<reference evidence="2" key="1">
    <citation type="submission" date="2018-11" db="EMBL/GenBank/DDBJ databases">
        <authorList>
            <person name="Alioto T."/>
            <person name="Alioto T."/>
        </authorList>
    </citation>
    <scope>NUCLEOTIDE SEQUENCE</scope>
</reference>
<feature type="compositionally biased region" description="Polar residues" evidence="1">
    <location>
        <begin position="1"/>
        <end position="35"/>
    </location>
</feature>
<evidence type="ECO:0000313" key="3">
    <source>
        <dbReference type="Proteomes" id="UP000596742"/>
    </source>
</evidence>
<feature type="region of interest" description="Disordered" evidence="1">
    <location>
        <begin position="1"/>
        <end position="56"/>
    </location>
</feature>